<sequence>MENYQEFFDFLVNSGQHFFIEAEGKNDRIQNFITQHNSTYSRSVTTSSRGICVLGDVNKWGLELRIYFTNKNGLPDGWHVQNNSIFRNQEYPYRLDNKDLVEYLFSQGCVLGVN</sequence>
<gene>
    <name evidence="1" type="ORF">SAMN05660349_00396</name>
</gene>
<dbReference type="AlphaFoldDB" id="A0A1T5A3W4"/>
<evidence type="ECO:0000313" key="2">
    <source>
        <dbReference type="Proteomes" id="UP000190852"/>
    </source>
</evidence>
<name>A0A1T5A3W4_9BACT</name>
<organism evidence="1 2">
    <name type="scientific">Parabacteroides chartae</name>
    <dbReference type="NCBI Taxonomy" id="1037355"/>
    <lineage>
        <taxon>Bacteria</taxon>
        <taxon>Pseudomonadati</taxon>
        <taxon>Bacteroidota</taxon>
        <taxon>Bacteroidia</taxon>
        <taxon>Bacteroidales</taxon>
        <taxon>Tannerellaceae</taxon>
        <taxon>Parabacteroides</taxon>
    </lineage>
</organism>
<evidence type="ECO:0000313" key="1">
    <source>
        <dbReference type="EMBL" id="SKB29670.1"/>
    </source>
</evidence>
<proteinExistence type="predicted"/>
<keyword evidence="2" id="KW-1185">Reference proteome</keyword>
<reference evidence="2" key="1">
    <citation type="submission" date="2017-02" db="EMBL/GenBank/DDBJ databases">
        <authorList>
            <person name="Varghese N."/>
            <person name="Submissions S."/>
        </authorList>
    </citation>
    <scope>NUCLEOTIDE SEQUENCE [LARGE SCALE GENOMIC DNA]</scope>
    <source>
        <strain evidence="2">DSM 24967</strain>
    </source>
</reference>
<dbReference type="EMBL" id="FUYQ01000002">
    <property type="protein sequence ID" value="SKB29670.1"/>
    <property type="molecule type" value="Genomic_DNA"/>
</dbReference>
<dbReference type="RefSeq" id="WP_079682135.1">
    <property type="nucleotide sequence ID" value="NZ_FUYQ01000002.1"/>
</dbReference>
<accession>A0A1T5A3W4</accession>
<protein>
    <submittedName>
        <fullName evidence="1">Uncharacterized protein</fullName>
    </submittedName>
</protein>
<dbReference type="Proteomes" id="UP000190852">
    <property type="component" value="Unassembled WGS sequence"/>
</dbReference>